<dbReference type="Pfam" id="PF14832">
    <property type="entry name" value="Tautomerase_3"/>
    <property type="match status" value="1"/>
</dbReference>
<feature type="transmembrane region" description="Helical" evidence="1">
    <location>
        <begin position="38"/>
        <end position="56"/>
    </location>
</feature>
<keyword evidence="4" id="KW-1185">Reference proteome</keyword>
<organism evidence="3 4">
    <name type="scientific">Corynespora cassiicola Philippines</name>
    <dbReference type="NCBI Taxonomy" id="1448308"/>
    <lineage>
        <taxon>Eukaryota</taxon>
        <taxon>Fungi</taxon>
        <taxon>Dikarya</taxon>
        <taxon>Ascomycota</taxon>
        <taxon>Pezizomycotina</taxon>
        <taxon>Dothideomycetes</taxon>
        <taxon>Pleosporomycetidae</taxon>
        <taxon>Pleosporales</taxon>
        <taxon>Corynesporascaceae</taxon>
        <taxon>Corynespora</taxon>
    </lineage>
</organism>
<dbReference type="AlphaFoldDB" id="A0A2T2N193"/>
<keyword evidence="1" id="KW-1133">Transmembrane helix</keyword>
<dbReference type="Proteomes" id="UP000240883">
    <property type="component" value="Unassembled WGS sequence"/>
</dbReference>
<dbReference type="EMBL" id="KZ678162">
    <property type="protein sequence ID" value="PSN59197.1"/>
    <property type="molecule type" value="Genomic_DNA"/>
</dbReference>
<evidence type="ECO:0000259" key="2">
    <source>
        <dbReference type="Pfam" id="PF14832"/>
    </source>
</evidence>
<reference evidence="3 4" key="1">
    <citation type="journal article" date="2018" name="Front. Microbiol.">
        <title>Genome-Wide Analysis of Corynespora cassiicola Leaf Fall Disease Putative Effectors.</title>
        <authorList>
            <person name="Lopez D."/>
            <person name="Ribeiro S."/>
            <person name="Label P."/>
            <person name="Fumanal B."/>
            <person name="Venisse J.S."/>
            <person name="Kohler A."/>
            <person name="de Oliveira R.R."/>
            <person name="Labutti K."/>
            <person name="Lipzen A."/>
            <person name="Lail K."/>
            <person name="Bauer D."/>
            <person name="Ohm R.A."/>
            <person name="Barry K.W."/>
            <person name="Spatafora J."/>
            <person name="Grigoriev I.V."/>
            <person name="Martin F.M."/>
            <person name="Pujade-Renaud V."/>
        </authorList>
    </citation>
    <scope>NUCLEOTIDE SEQUENCE [LARGE SCALE GENOMIC DNA]</scope>
    <source>
        <strain evidence="3 4">Philippines</strain>
    </source>
</reference>
<gene>
    <name evidence="3" type="ORF">BS50DRAFT_594868</name>
</gene>
<feature type="domain" description="Tautomerase cis-CaaD-like" evidence="2">
    <location>
        <begin position="1"/>
        <end position="138"/>
    </location>
</feature>
<evidence type="ECO:0000256" key="1">
    <source>
        <dbReference type="SAM" id="Phobius"/>
    </source>
</evidence>
<sequence length="156" mass="18117">MPLWTIYHSDSILRDEISKKALAKAITDLHVNEIGLPAFYVVVAFIPFPPGSLFVGGEEKEKPFLRISIYQIARTMEENFYTPWTSMIDKTLEPHIAAKGYDWEYHIDESPLKLWKVNGVYAPDFESPEMEIWKKYNRVIYPEELKHLAAGAENRL</sequence>
<evidence type="ECO:0000313" key="4">
    <source>
        <dbReference type="Proteomes" id="UP000240883"/>
    </source>
</evidence>
<dbReference type="InterPro" id="IPR014347">
    <property type="entry name" value="Tautomerase/MIF_sf"/>
</dbReference>
<dbReference type="Gene3D" id="3.30.429.10">
    <property type="entry name" value="Macrophage Migration Inhibitory Factor"/>
    <property type="match status" value="1"/>
</dbReference>
<evidence type="ECO:0000313" key="3">
    <source>
        <dbReference type="EMBL" id="PSN59197.1"/>
    </source>
</evidence>
<protein>
    <recommendedName>
        <fullName evidence="2">Tautomerase cis-CaaD-like domain-containing protein</fullName>
    </recommendedName>
</protein>
<dbReference type="SUPFAM" id="SSF55331">
    <property type="entry name" value="Tautomerase/MIF"/>
    <property type="match status" value="1"/>
</dbReference>
<dbReference type="OrthoDB" id="2129288at2759"/>
<keyword evidence="1" id="KW-0812">Transmembrane</keyword>
<proteinExistence type="predicted"/>
<name>A0A2T2N193_CORCC</name>
<accession>A0A2T2N193</accession>
<dbReference type="InterPro" id="IPR028116">
    <property type="entry name" value="Cis-CaaD-like"/>
</dbReference>
<keyword evidence="1" id="KW-0472">Membrane</keyword>